<dbReference type="Proteomes" id="UP000254869">
    <property type="component" value="Unassembled WGS sequence"/>
</dbReference>
<keyword evidence="2" id="KW-1185">Reference proteome</keyword>
<dbReference type="EMBL" id="QQBC01000001">
    <property type="protein sequence ID" value="RDI69012.1"/>
    <property type="molecule type" value="Genomic_DNA"/>
</dbReference>
<accession>A0A370IE70</accession>
<protein>
    <recommendedName>
        <fullName evidence="3">Alkaline shock family protein YloU</fullName>
    </recommendedName>
</protein>
<name>A0A370IE70_9NOCA</name>
<evidence type="ECO:0000313" key="2">
    <source>
        <dbReference type="Proteomes" id="UP000254869"/>
    </source>
</evidence>
<sequence>MTSTVTDIASAAAESAFEPPRLRTVDDVTVGALVAAAAGEITGVSGDVDVIARVRGNTVTLSVRLPIRYPMPVWQVAAVCRKHITERVRQRAGLTVRRMDIEVTALPVVHTARDRR</sequence>
<dbReference type="STRING" id="1210086.GCA_001613105_00403"/>
<proteinExistence type="predicted"/>
<evidence type="ECO:0000313" key="1">
    <source>
        <dbReference type="EMBL" id="RDI69012.1"/>
    </source>
</evidence>
<dbReference type="AlphaFoldDB" id="A0A370IE70"/>
<reference evidence="1 2" key="1">
    <citation type="submission" date="2018-07" db="EMBL/GenBank/DDBJ databases">
        <title>Genomic Encyclopedia of Type Strains, Phase IV (KMG-IV): sequencing the most valuable type-strain genomes for metagenomic binning, comparative biology and taxonomic classification.</title>
        <authorList>
            <person name="Goeker M."/>
        </authorList>
    </citation>
    <scope>NUCLEOTIDE SEQUENCE [LARGE SCALE GENOMIC DNA]</scope>
    <source>
        <strain evidence="1 2">DSM 44290</strain>
    </source>
</reference>
<comment type="caution">
    <text evidence="1">The sequence shown here is derived from an EMBL/GenBank/DDBJ whole genome shotgun (WGS) entry which is preliminary data.</text>
</comment>
<gene>
    <name evidence="1" type="ORF">DFR76_101549</name>
</gene>
<organism evidence="1 2">
    <name type="scientific">Nocardia pseudobrasiliensis</name>
    <dbReference type="NCBI Taxonomy" id="45979"/>
    <lineage>
        <taxon>Bacteria</taxon>
        <taxon>Bacillati</taxon>
        <taxon>Actinomycetota</taxon>
        <taxon>Actinomycetes</taxon>
        <taxon>Mycobacteriales</taxon>
        <taxon>Nocardiaceae</taxon>
        <taxon>Nocardia</taxon>
    </lineage>
</organism>
<evidence type="ECO:0008006" key="3">
    <source>
        <dbReference type="Google" id="ProtNLM"/>
    </source>
</evidence>
<dbReference type="RefSeq" id="WP_067991946.1">
    <property type="nucleotide sequence ID" value="NZ_QQBC01000001.1"/>
</dbReference>